<gene>
    <name evidence="13" type="ORF">MATL_G00158330</name>
</gene>
<evidence type="ECO:0000256" key="2">
    <source>
        <dbReference type="ARBA" id="ARBA00022617"/>
    </source>
</evidence>
<feature type="domain" description="Sushi" evidence="12">
    <location>
        <begin position="685"/>
        <end position="741"/>
    </location>
</feature>
<dbReference type="InterPro" id="IPR010255">
    <property type="entry name" value="Haem_peroxidase_sf"/>
</dbReference>
<keyword evidence="14" id="KW-1185">Reference proteome</keyword>
<evidence type="ECO:0000259" key="12">
    <source>
        <dbReference type="PROSITE" id="PS50923"/>
    </source>
</evidence>
<dbReference type="InterPro" id="IPR019791">
    <property type="entry name" value="Haem_peroxidase_animal"/>
</dbReference>
<dbReference type="GO" id="GO:0006979">
    <property type="term" value="P:response to oxidative stress"/>
    <property type="evidence" value="ECO:0007669"/>
    <property type="project" value="InterPro"/>
</dbReference>
<dbReference type="InterPro" id="IPR000436">
    <property type="entry name" value="Sushi_SCR_CCP_dom"/>
</dbReference>
<comment type="cofactor">
    <cofactor evidence="1">
        <name>heme b</name>
        <dbReference type="ChEBI" id="CHEBI:60344"/>
    </cofactor>
</comment>
<evidence type="ECO:0000256" key="5">
    <source>
        <dbReference type="ARBA" id="ARBA00023002"/>
    </source>
</evidence>
<evidence type="ECO:0000256" key="10">
    <source>
        <dbReference type="PROSITE-ProRule" id="PRU00302"/>
    </source>
</evidence>
<dbReference type="Gene3D" id="2.10.70.10">
    <property type="entry name" value="Complement Module, domain 1"/>
    <property type="match status" value="1"/>
</dbReference>
<evidence type="ECO:0000256" key="1">
    <source>
        <dbReference type="ARBA" id="ARBA00001970"/>
    </source>
</evidence>
<dbReference type="AlphaFoldDB" id="A0A9D3PQY0"/>
<evidence type="ECO:0000313" key="14">
    <source>
        <dbReference type="Proteomes" id="UP001046870"/>
    </source>
</evidence>
<dbReference type="FunFam" id="1.10.640.10:FF:000001">
    <property type="entry name" value="Peroxidasin homolog"/>
    <property type="match status" value="1"/>
</dbReference>
<sequence>MKLIISKVGQFSARGHGYSSQHRRTDPETLARTRAAEMLELALMDLKDRAKQRRKRDAMVTELVALEEVELAINQSGCPHPTQLSTCPTDCWARQYRTISGVCNNRDHPLWGAANHALARWLPAQYENGESSPRGWHSGHLYNGFPLPTVREVSNAMMQNSSKCMLVDEVYSQMLVDWGQYIDHDISFTPQSTNKAGLSGQPDCLMTCENTNPCFPIKIPPNDRLSGARACLPFLRSSPACPSEAADVLLHRLHQGLQREQANSITSFLDASTVYGHSPALQAQLRNLSSPAGCLAVNTLFTDHGRPHLPFAPSTTRSRSPGLAHRPGGRAECLQAGDSRVCEVLSLSVLHTLWLREHNRLSSTLKSLNPHWSAEITYQETRKIIGALHQIITFRDYLPKILGPEAFEQYIGLYEGYNCSANPTVSNVFATAAFRFGHSTVSPVLRRLNESFQEHELHPSLSLHETFFSPWRLLEEGGLDPVLRGMLGTAAVAASPDHLMTTELTERLVVRSIPGALDLIAMNLQRGRDHGLAGYNDWREFCGLDRIERFTDLRSVISDPGLVKKFMDLYRHPSNIDVWLGGVAEDPLPGARTGPLFACLIGKQMKMLRDGDRFWWENDGVFTEVQRKELLRHSLSGVICENTGVKDVPRDPFRKGRYPQDFLSCDNIPKINLEAWREDAGKVLGACAPPTAIENGDFEFCSSSGKVTVLYSCHHGYRLEGPQETVCTGSGWSGQPPVCEHVN</sequence>
<dbReference type="Pfam" id="PF03098">
    <property type="entry name" value="An_peroxidase"/>
    <property type="match status" value="1"/>
</dbReference>
<evidence type="ECO:0000256" key="4">
    <source>
        <dbReference type="ARBA" id="ARBA00022729"/>
    </source>
</evidence>
<feature type="binding site" description="axial binding residue" evidence="9">
    <location>
        <position position="438"/>
    </location>
    <ligand>
        <name>heme b</name>
        <dbReference type="ChEBI" id="CHEBI:60344"/>
    </ligand>
    <ligandPart>
        <name>Fe</name>
        <dbReference type="ChEBI" id="CHEBI:18248"/>
    </ligandPart>
</feature>
<accession>A0A9D3PQY0</accession>
<dbReference type="PROSITE" id="PS50292">
    <property type="entry name" value="PEROXIDASE_3"/>
    <property type="match status" value="1"/>
</dbReference>
<evidence type="ECO:0000256" key="11">
    <source>
        <dbReference type="SAM" id="MobiDB-lite"/>
    </source>
</evidence>
<dbReference type="PROSITE" id="PS50923">
    <property type="entry name" value="SUSHI"/>
    <property type="match status" value="1"/>
</dbReference>
<dbReference type="CDD" id="cd00033">
    <property type="entry name" value="CCP"/>
    <property type="match status" value="1"/>
</dbReference>
<organism evidence="13 14">
    <name type="scientific">Megalops atlanticus</name>
    <name type="common">Tarpon</name>
    <name type="synonym">Clupea gigantea</name>
    <dbReference type="NCBI Taxonomy" id="7932"/>
    <lineage>
        <taxon>Eukaryota</taxon>
        <taxon>Metazoa</taxon>
        <taxon>Chordata</taxon>
        <taxon>Craniata</taxon>
        <taxon>Vertebrata</taxon>
        <taxon>Euteleostomi</taxon>
        <taxon>Actinopterygii</taxon>
        <taxon>Neopterygii</taxon>
        <taxon>Teleostei</taxon>
        <taxon>Elopiformes</taxon>
        <taxon>Megalopidae</taxon>
        <taxon>Megalops</taxon>
    </lineage>
</organism>
<evidence type="ECO:0000313" key="13">
    <source>
        <dbReference type="EMBL" id="KAG7465869.1"/>
    </source>
</evidence>
<dbReference type="InterPro" id="IPR035976">
    <property type="entry name" value="Sushi/SCR/CCP_sf"/>
</dbReference>
<keyword evidence="5" id="KW-0560">Oxidoreductase</keyword>
<dbReference type="OrthoDB" id="823504at2759"/>
<dbReference type="GO" id="GO:0005615">
    <property type="term" value="C:extracellular space"/>
    <property type="evidence" value="ECO:0007669"/>
    <property type="project" value="TreeGrafter"/>
</dbReference>
<dbReference type="InterPro" id="IPR037120">
    <property type="entry name" value="Haem_peroxidase_sf_animal"/>
</dbReference>
<protein>
    <recommendedName>
        <fullName evidence="12">Sushi domain-containing protein</fullName>
    </recommendedName>
</protein>
<name>A0A9D3PQY0_MEGAT</name>
<evidence type="ECO:0000256" key="7">
    <source>
        <dbReference type="ARBA" id="ARBA00023157"/>
    </source>
</evidence>
<dbReference type="GO" id="GO:0046872">
    <property type="term" value="F:metal ion binding"/>
    <property type="evidence" value="ECO:0007669"/>
    <property type="project" value="UniProtKB-KW"/>
</dbReference>
<dbReference type="Proteomes" id="UP001046870">
    <property type="component" value="Chromosome 13"/>
</dbReference>
<evidence type="ECO:0000256" key="3">
    <source>
        <dbReference type="ARBA" id="ARBA00022723"/>
    </source>
</evidence>
<comment type="caution">
    <text evidence="13">The sequence shown here is derived from an EMBL/GenBank/DDBJ whole genome shotgun (WGS) entry which is preliminary data.</text>
</comment>
<keyword evidence="4" id="KW-0732">Signal</keyword>
<dbReference type="SMART" id="SM00032">
    <property type="entry name" value="CCP"/>
    <property type="match status" value="1"/>
</dbReference>
<keyword evidence="2 9" id="KW-0349">Heme</keyword>
<evidence type="ECO:0000256" key="8">
    <source>
        <dbReference type="ARBA" id="ARBA00061342"/>
    </source>
</evidence>
<reference evidence="13" key="1">
    <citation type="submission" date="2021-01" db="EMBL/GenBank/DDBJ databases">
        <authorList>
            <person name="Zahm M."/>
            <person name="Roques C."/>
            <person name="Cabau C."/>
            <person name="Klopp C."/>
            <person name="Donnadieu C."/>
            <person name="Jouanno E."/>
            <person name="Lampietro C."/>
            <person name="Louis A."/>
            <person name="Herpin A."/>
            <person name="Echchiki A."/>
            <person name="Berthelot C."/>
            <person name="Parey E."/>
            <person name="Roest-Crollius H."/>
            <person name="Braasch I."/>
            <person name="Postlethwait J."/>
            <person name="Bobe J."/>
            <person name="Montfort J."/>
            <person name="Bouchez O."/>
            <person name="Begum T."/>
            <person name="Mejri S."/>
            <person name="Adams A."/>
            <person name="Chen W.-J."/>
            <person name="Guiguen Y."/>
        </authorList>
    </citation>
    <scope>NUCLEOTIDE SEQUENCE</scope>
    <source>
        <strain evidence="13">YG-15Mar2019-1</strain>
        <tissue evidence="13">Brain</tissue>
    </source>
</reference>
<dbReference type="Pfam" id="PF00084">
    <property type="entry name" value="Sushi"/>
    <property type="match status" value="1"/>
</dbReference>
<dbReference type="EMBL" id="JAFDVH010000013">
    <property type="protein sequence ID" value="KAG7465869.1"/>
    <property type="molecule type" value="Genomic_DNA"/>
</dbReference>
<comment type="caution">
    <text evidence="10">Lacks conserved residue(s) required for the propagation of feature annotation.</text>
</comment>
<dbReference type="SUPFAM" id="SSF57535">
    <property type="entry name" value="Complement control module/SCR domain"/>
    <property type="match status" value="1"/>
</dbReference>
<dbReference type="GO" id="GO:0004601">
    <property type="term" value="F:peroxidase activity"/>
    <property type="evidence" value="ECO:0007669"/>
    <property type="project" value="InterPro"/>
</dbReference>
<dbReference type="PRINTS" id="PR00457">
    <property type="entry name" value="ANPEROXIDASE"/>
</dbReference>
<keyword evidence="10" id="KW-0768">Sushi</keyword>
<dbReference type="PANTHER" id="PTHR11475:SF60">
    <property type="entry name" value="THYROID PEROXIDASE"/>
    <property type="match status" value="1"/>
</dbReference>
<comment type="similarity">
    <text evidence="8">Belongs to the peroxidase family. XPO subfamily.</text>
</comment>
<proteinExistence type="inferred from homology"/>
<dbReference type="SUPFAM" id="SSF48113">
    <property type="entry name" value="Heme-dependent peroxidases"/>
    <property type="match status" value="1"/>
</dbReference>
<evidence type="ECO:0000256" key="9">
    <source>
        <dbReference type="PIRSR" id="PIRSR619791-2"/>
    </source>
</evidence>
<keyword evidence="7" id="KW-1015">Disulfide bond</keyword>
<evidence type="ECO:0000256" key="6">
    <source>
        <dbReference type="ARBA" id="ARBA00023004"/>
    </source>
</evidence>
<dbReference type="GO" id="GO:0020037">
    <property type="term" value="F:heme binding"/>
    <property type="evidence" value="ECO:0007669"/>
    <property type="project" value="InterPro"/>
</dbReference>
<keyword evidence="6 9" id="KW-0408">Iron</keyword>
<dbReference type="PANTHER" id="PTHR11475">
    <property type="entry name" value="OXIDASE/PEROXIDASE"/>
    <property type="match status" value="1"/>
</dbReference>
<keyword evidence="3 9" id="KW-0479">Metal-binding</keyword>
<feature type="region of interest" description="Disordered" evidence="11">
    <location>
        <begin position="308"/>
        <end position="328"/>
    </location>
</feature>
<dbReference type="Gene3D" id="1.10.640.10">
    <property type="entry name" value="Haem peroxidase domain superfamily, animal type"/>
    <property type="match status" value="1"/>
</dbReference>